<comment type="caution">
    <text evidence="10">The sequence shown here is derived from an EMBL/GenBank/DDBJ whole genome shotgun (WGS) entry which is preliminary data.</text>
</comment>
<dbReference type="InterPro" id="IPR011701">
    <property type="entry name" value="MFS"/>
</dbReference>
<name>A0ABS3YZB7_9BACT</name>
<feature type="transmembrane region" description="Helical" evidence="8">
    <location>
        <begin position="50"/>
        <end position="68"/>
    </location>
</feature>
<feature type="transmembrane region" description="Helical" evidence="8">
    <location>
        <begin position="105"/>
        <end position="126"/>
    </location>
</feature>
<protein>
    <submittedName>
        <fullName evidence="10">MFS transporter</fullName>
    </submittedName>
</protein>
<feature type="transmembrane region" description="Helical" evidence="8">
    <location>
        <begin position="80"/>
        <end position="99"/>
    </location>
</feature>
<evidence type="ECO:0000256" key="4">
    <source>
        <dbReference type="ARBA" id="ARBA00022475"/>
    </source>
</evidence>
<evidence type="ECO:0000256" key="5">
    <source>
        <dbReference type="ARBA" id="ARBA00022692"/>
    </source>
</evidence>
<evidence type="ECO:0000256" key="8">
    <source>
        <dbReference type="SAM" id="Phobius"/>
    </source>
</evidence>
<evidence type="ECO:0000256" key="3">
    <source>
        <dbReference type="ARBA" id="ARBA00022448"/>
    </source>
</evidence>
<dbReference type="RefSeq" id="WP_209140526.1">
    <property type="nucleotide sequence ID" value="NZ_JAGHKO010000004.1"/>
</dbReference>
<dbReference type="CDD" id="cd17321">
    <property type="entry name" value="MFS_MMR_MDR_like"/>
    <property type="match status" value="1"/>
</dbReference>
<dbReference type="Pfam" id="PF07690">
    <property type="entry name" value="MFS_1"/>
    <property type="match status" value="1"/>
</dbReference>
<evidence type="ECO:0000256" key="7">
    <source>
        <dbReference type="ARBA" id="ARBA00023136"/>
    </source>
</evidence>
<feature type="transmembrane region" description="Helical" evidence="8">
    <location>
        <begin position="484"/>
        <end position="503"/>
    </location>
</feature>
<dbReference type="Gene3D" id="1.20.1720.10">
    <property type="entry name" value="Multidrug resistance protein D"/>
    <property type="match status" value="1"/>
</dbReference>
<dbReference type="PANTHER" id="PTHR42718:SF9">
    <property type="entry name" value="MAJOR FACILITATOR SUPERFAMILY MULTIDRUG TRANSPORTER MFSC"/>
    <property type="match status" value="1"/>
</dbReference>
<keyword evidence="3" id="KW-0813">Transport</keyword>
<keyword evidence="5 8" id="KW-0812">Transmembrane</keyword>
<evidence type="ECO:0000256" key="2">
    <source>
        <dbReference type="ARBA" id="ARBA00008537"/>
    </source>
</evidence>
<proteinExistence type="inferred from homology"/>
<evidence type="ECO:0000313" key="10">
    <source>
        <dbReference type="EMBL" id="MBO9202481.1"/>
    </source>
</evidence>
<evidence type="ECO:0000256" key="6">
    <source>
        <dbReference type="ARBA" id="ARBA00022989"/>
    </source>
</evidence>
<dbReference type="InterPro" id="IPR036259">
    <property type="entry name" value="MFS_trans_sf"/>
</dbReference>
<dbReference type="NCBIfam" id="TIGR00711">
    <property type="entry name" value="efflux_EmrB"/>
    <property type="match status" value="1"/>
</dbReference>
<dbReference type="InterPro" id="IPR020846">
    <property type="entry name" value="MFS_dom"/>
</dbReference>
<evidence type="ECO:0000313" key="11">
    <source>
        <dbReference type="Proteomes" id="UP000677244"/>
    </source>
</evidence>
<feature type="transmembrane region" description="Helical" evidence="8">
    <location>
        <begin position="12"/>
        <end position="30"/>
    </location>
</feature>
<feature type="transmembrane region" description="Helical" evidence="8">
    <location>
        <begin position="332"/>
        <end position="352"/>
    </location>
</feature>
<keyword evidence="7 8" id="KW-0472">Membrane</keyword>
<dbReference type="PROSITE" id="PS50850">
    <property type="entry name" value="MFS"/>
    <property type="match status" value="1"/>
</dbReference>
<reference evidence="10 11" key="1">
    <citation type="submission" date="2021-03" db="EMBL/GenBank/DDBJ databases">
        <title>Assistant Professor.</title>
        <authorList>
            <person name="Huq M.A."/>
        </authorList>
    </citation>
    <scope>NUCLEOTIDE SEQUENCE [LARGE SCALE GENOMIC DNA]</scope>
    <source>
        <strain evidence="10 11">MAH-29</strain>
    </source>
</reference>
<gene>
    <name evidence="10" type="ORF">J7I42_19495</name>
</gene>
<feature type="domain" description="Major facilitator superfamily (MFS) profile" evidence="9">
    <location>
        <begin position="14"/>
        <end position="507"/>
    </location>
</feature>
<accession>A0ABS3YZB7</accession>
<feature type="transmembrane region" description="Helical" evidence="8">
    <location>
        <begin position="269"/>
        <end position="293"/>
    </location>
</feature>
<organism evidence="10 11">
    <name type="scientific">Niastella soli</name>
    <dbReference type="NCBI Taxonomy" id="2821487"/>
    <lineage>
        <taxon>Bacteria</taxon>
        <taxon>Pseudomonadati</taxon>
        <taxon>Bacteroidota</taxon>
        <taxon>Chitinophagia</taxon>
        <taxon>Chitinophagales</taxon>
        <taxon>Chitinophagaceae</taxon>
        <taxon>Niastella</taxon>
    </lineage>
</organism>
<keyword evidence="4" id="KW-1003">Cell membrane</keyword>
<feature type="transmembrane region" description="Helical" evidence="8">
    <location>
        <begin position="411"/>
        <end position="429"/>
    </location>
</feature>
<comment type="subcellular location">
    <subcellularLocation>
        <location evidence="1">Cell membrane</location>
        <topology evidence="1">Multi-pass membrane protein</topology>
    </subcellularLocation>
</comment>
<sequence length="513" mass="54886">MKTVALKSTAGRWLMTSTILASAMAFIDSTGLNVVLPSLQKSLNATGPDLFWVLNGYLLMVASFILIGGALGDKLGRKKIFMAGIFIFIIGSACCGFAATVNLLIYFRVLQGIGGALMIPGSLSLISSSIEPKQRGKAIGIWSALTTVCTMGGPILGGALADASLWRHFFFINIPIGVLSLIMLHFKVSENRDEGDKTIDYRGALMLVSGLGLLTFGLLRIPTTGLHNASVYTALTGGVLFLILYIVVEHKSHHPMMPLWLFSNPVFSGANLLTFFLYAGLGAGLLFLSLNFIQVQGYSQFESGLTFLPFTILMVAISGFAGSLSDKYGSRFFLIAGPITTGIGQLLLSMVTQTKGASEYFSTFLPGISVLGFGMSITVAPLTATVMTAVSDQFAGIASGINNAMTRISGLIAYALFGALALLLFSNALQHQLGRSTLDDKQKTMVMEQAANLGNATTPPALKKEEPEIEQLYHESFIAAYSKIMRTCAGLSFFSAIMTIVFIKNKKVNQLTS</sequence>
<keyword evidence="11" id="KW-1185">Reference proteome</keyword>
<feature type="transmembrane region" description="Helical" evidence="8">
    <location>
        <begin position="229"/>
        <end position="248"/>
    </location>
</feature>
<feature type="transmembrane region" description="Helical" evidence="8">
    <location>
        <begin position="138"/>
        <end position="159"/>
    </location>
</feature>
<feature type="transmembrane region" description="Helical" evidence="8">
    <location>
        <begin position="305"/>
        <end position="325"/>
    </location>
</feature>
<feature type="transmembrane region" description="Helical" evidence="8">
    <location>
        <begin position="165"/>
        <end position="184"/>
    </location>
</feature>
<dbReference type="Proteomes" id="UP000677244">
    <property type="component" value="Unassembled WGS sequence"/>
</dbReference>
<dbReference type="PANTHER" id="PTHR42718">
    <property type="entry name" value="MAJOR FACILITATOR SUPERFAMILY MULTIDRUG TRANSPORTER MFSC"/>
    <property type="match status" value="1"/>
</dbReference>
<evidence type="ECO:0000259" key="9">
    <source>
        <dbReference type="PROSITE" id="PS50850"/>
    </source>
</evidence>
<dbReference type="InterPro" id="IPR004638">
    <property type="entry name" value="EmrB-like"/>
</dbReference>
<keyword evidence="6 8" id="KW-1133">Transmembrane helix</keyword>
<dbReference type="Gene3D" id="1.20.1250.20">
    <property type="entry name" value="MFS general substrate transporter like domains"/>
    <property type="match status" value="1"/>
</dbReference>
<dbReference type="SUPFAM" id="SSF103473">
    <property type="entry name" value="MFS general substrate transporter"/>
    <property type="match status" value="1"/>
</dbReference>
<feature type="transmembrane region" description="Helical" evidence="8">
    <location>
        <begin position="204"/>
        <end position="223"/>
    </location>
</feature>
<feature type="transmembrane region" description="Helical" evidence="8">
    <location>
        <begin position="364"/>
        <end position="390"/>
    </location>
</feature>
<dbReference type="EMBL" id="JAGHKO010000004">
    <property type="protein sequence ID" value="MBO9202481.1"/>
    <property type="molecule type" value="Genomic_DNA"/>
</dbReference>
<comment type="similarity">
    <text evidence="2">Belongs to the major facilitator superfamily. EmrB family.</text>
</comment>
<evidence type="ECO:0000256" key="1">
    <source>
        <dbReference type="ARBA" id="ARBA00004651"/>
    </source>
</evidence>